<evidence type="ECO:0000313" key="2">
    <source>
        <dbReference type="EMBL" id="QDH70996.1"/>
    </source>
</evidence>
<dbReference type="Proteomes" id="UP000317199">
    <property type="component" value="Chromosome"/>
</dbReference>
<dbReference type="EMBL" id="CP041242">
    <property type="protein sequence ID" value="QDH70996.1"/>
    <property type="molecule type" value="Genomic_DNA"/>
</dbReference>
<accession>A0A514BUF5</accession>
<name>A0A514BUF5_9GAMM</name>
<organism evidence="2 3">
    <name type="scientific">Marilutibacter alkalisoli</name>
    <dbReference type="NCBI Taxonomy" id="2591633"/>
    <lineage>
        <taxon>Bacteria</taxon>
        <taxon>Pseudomonadati</taxon>
        <taxon>Pseudomonadota</taxon>
        <taxon>Gammaproteobacteria</taxon>
        <taxon>Lysobacterales</taxon>
        <taxon>Lysobacteraceae</taxon>
        <taxon>Marilutibacter</taxon>
    </lineage>
</organism>
<evidence type="ECO:0000313" key="3">
    <source>
        <dbReference type="Proteomes" id="UP000317199"/>
    </source>
</evidence>
<sequence>MLKLHGIYPGPHTAHNGEHMLSPLQTIDLRRRITEEGRVDRGYGFALAHSVNPPVDWGEVVVSEPSLQVEFQTPEFVLGDPEDPSCLADVLDPKVLKIPTKAVRAFRGVRIVGWRSMFTRDGFYSSASEFRDAGGNPDALVDSRWDGLVVHDGVLTYVAGHKDRIEIKGNTLFLPALEPANYGSFVIRVLPKLLYFVEQGIRIDQIVVPQRILATAEAMAMTGLGALPVYSVPEASALEFERLYVIDDFELKGCMCSGTMSRLRSLPGVHSNLKRIYVSRRLNAHRPLRRPLLNEAKIEREAEKMGFQAVFPESLSFRQQIGLFAGADFIVGPSGSGMLNSLFSAPGAKVLDIESFHSTVRQHARIYSSGGHRYAFAFGKFDPSDKREPPHLRRWTASPGMIVEGIEKLQAG</sequence>
<dbReference type="GO" id="GO:0016757">
    <property type="term" value="F:glycosyltransferase activity"/>
    <property type="evidence" value="ECO:0007669"/>
    <property type="project" value="InterPro"/>
</dbReference>
<protein>
    <submittedName>
        <fullName evidence="2">Glycosyltransferase family 61 protein</fullName>
    </submittedName>
</protein>
<proteinExistence type="predicted"/>
<dbReference type="OrthoDB" id="288504at2"/>
<evidence type="ECO:0000259" key="1">
    <source>
        <dbReference type="Pfam" id="PF04577"/>
    </source>
</evidence>
<reference evidence="2 3" key="1">
    <citation type="submission" date="2019-06" db="EMBL/GenBank/DDBJ databases">
        <title>Lysobacter alkalisoli sp. nov. isolated from saline-alkali soil.</title>
        <authorList>
            <person name="Sun J.-Q."/>
            <person name="Xu L."/>
        </authorList>
    </citation>
    <scope>NUCLEOTIDE SEQUENCE [LARGE SCALE GENOMIC DNA]</scope>
    <source>
        <strain evidence="2 3">SJ-36</strain>
    </source>
</reference>
<dbReference type="Pfam" id="PF04577">
    <property type="entry name" value="Glyco_transf_61"/>
    <property type="match status" value="1"/>
</dbReference>
<keyword evidence="3" id="KW-1185">Reference proteome</keyword>
<keyword evidence="2" id="KW-0808">Transferase</keyword>
<dbReference type="InterPro" id="IPR049625">
    <property type="entry name" value="Glyco_transf_61_cat"/>
</dbReference>
<gene>
    <name evidence="2" type="ORF">FKV23_13555</name>
</gene>
<feature type="domain" description="Glycosyltransferase 61 catalytic" evidence="1">
    <location>
        <begin position="182"/>
        <end position="351"/>
    </location>
</feature>
<dbReference type="AlphaFoldDB" id="A0A514BUF5"/>
<dbReference type="KEGG" id="lyj:FKV23_13555"/>